<comment type="subcellular location">
    <subcellularLocation>
        <location evidence="1">Membrane</location>
    </subcellularLocation>
</comment>
<accession>A0ABP9KQ64</accession>
<evidence type="ECO:0000256" key="2">
    <source>
        <dbReference type="ARBA" id="ARBA00022452"/>
    </source>
</evidence>
<keyword evidence="4" id="KW-0732">Signal</keyword>
<dbReference type="RefSeq" id="WP_346033972.1">
    <property type="nucleotide sequence ID" value="NZ_BAABHV010000022.1"/>
</dbReference>
<dbReference type="Pfam" id="PF01103">
    <property type="entry name" value="Omp85"/>
    <property type="match status" value="1"/>
</dbReference>
<dbReference type="InterPro" id="IPR000184">
    <property type="entry name" value="Bac_surfAg_D15"/>
</dbReference>
<evidence type="ECO:0000256" key="3">
    <source>
        <dbReference type="ARBA" id="ARBA00023136"/>
    </source>
</evidence>
<evidence type="ECO:0000313" key="7">
    <source>
        <dbReference type="Proteomes" id="UP001500518"/>
    </source>
</evidence>
<evidence type="ECO:0000256" key="1">
    <source>
        <dbReference type="ARBA" id="ARBA00004370"/>
    </source>
</evidence>
<feature type="domain" description="Bacterial surface antigen (D15)" evidence="5">
    <location>
        <begin position="422"/>
        <end position="717"/>
    </location>
</feature>
<dbReference type="PANTHER" id="PTHR12815">
    <property type="entry name" value="SORTING AND ASSEMBLY MACHINERY SAMM50 PROTEIN FAMILY MEMBER"/>
    <property type="match status" value="1"/>
</dbReference>
<evidence type="ECO:0000313" key="6">
    <source>
        <dbReference type="EMBL" id="GAA5061843.1"/>
    </source>
</evidence>
<evidence type="ECO:0000259" key="5">
    <source>
        <dbReference type="Pfam" id="PF01103"/>
    </source>
</evidence>
<feature type="signal peptide" evidence="4">
    <location>
        <begin position="1"/>
        <end position="30"/>
    </location>
</feature>
<sequence>MISRNFRQTGTALAATLALLAGPFAQPVAAQQRQDTPSLEDLIPDSAVENPEEWASQGVPAADEADAEEQVPLAADAPLAEMPMITVPWPEEIALPQLAPLETEEDIEFVQFEDEIPRVRTGSEERISEELVLVFPNDRSLFPQRDEFLERFESLSTVEEYDDEGNIARLAVQAREDEALLAELLRVYGYFDAQLIRSVGDIEQTVETDLDPPAVRFDIIPGNRYTVGAIDLGNLQAAGDQYESLRRAYDIQVGDPISLDEIEAEQFDLDRALGESGFPFATIDAPSLLVDHDRDEGDITMPVEPGGRYRLGEVISSDPEFLSSRHLTRIARWDEGDIYRRSDELDLRRAMLATGLLGSVELTPIVVQEPTETEPGVVDIQADLTKAPLRTLAGSIGYGTEEGIRLEGSWEHRNLFPPEGMLRVRGIAGTQEQLLGVTFQKNNFYGRDRIFAVDAFATTIDTDAYDAETVSLVARYERLSTLLFQKPFSWGTGFELVYTNEAEAKVKGQKSSSIEYLIGALPSFVQFDTSDSLLDPTEGFRIRASVSPEISRVFESNSTYLKTQFDLATYQEVSDGVVLAARARLGSIIGADLAAIAPSRRLYAGGGGSVRGYGYQSIGPTNALGTPNGGRSLVEASVEARIDTGFMDGAVSVVPFVDAGTVSRSTTPTFDDIRFGAGVGVRYETGFGPLRVDVAVPLNKREEDSWVAVYVGLGQAF</sequence>
<protein>
    <recommendedName>
        <fullName evidence="5">Bacterial surface antigen (D15) domain-containing protein</fullName>
    </recommendedName>
</protein>
<reference evidence="7" key="1">
    <citation type="journal article" date="2019" name="Int. J. Syst. Evol. Microbiol.">
        <title>The Global Catalogue of Microorganisms (GCM) 10K type strain sequencing project: providing services to taxonomists for standard genome sequencing and annotation.</title>
        <authorList>
            <consortium name="The Broad Institute Genomics Platform"/>
            <consortium name="The Broad Institute Genome Sequencing Center for Infectious Disease"/>
            <person name="Wu L."/>
            <person name="Ma J."/>
        </authorList>
    </citation>
    <scope>NUCLEOTIDE SEQUENCE [LARGE SCALE GENOMIC DNA]</scope>
    <source>
        <strain evidence="7">JCM 18014</strain>
    </source>
</reference>
<dbReference type="InterPro" id="IPR039910">
    <property type="entry name" value="D15-like"/>
</dbReference>
<feature type="chain" id="PRO_5047399059" description="Bacterial surface antigen (D15) domain-containing protein" evidence="4">
    <location>
        <begin position="31"/>
        <end position="717"/>
    </location>
</feature>
<organism evidence="6 7">
    <name type="scientific">Erythrobacter westpacificensis</name>
    <dbReference type="NCBI Taxonomy" id="1055231"/>
    <lineage>
        <taxon>Bacteria</taxon>
        <taxon>Pseudomonadati</taxon>
        <taxon>Pseudomonadota</taxon>
        <taxon>Alphaproteobacteria</taxon>
        <taxon>Sphingomonadales</taxon>
        <taxon>Erythrobacteraceae</taxon>
        <taxon>Erythrobacter/Porphyrobacter group</taxon>
        <taxon>Erythrobacter</taxon>
    </lineage>
</organism>
<name>A0ABP9KQ64_9SPHN</name>
<dbReference type="EMBL" id="BAABHV010000022">
    <property type="protein sequence ID" value="GAA5061843.1"/>
    <property type="molecule type" value="Genomic_DNA"/>
</dbReference>
<dbReference type="Gene3D" id="3.10.20.310">
    <property type="entry name" value="membrane protein fhac"/>
    <property type="match status" value="2"/>
</dbReference>
<dbReference type="Gene3D" id="2.40.160.50">
    <property type="entry name" value="membrane protein fhac: a member of the omp85/tpsb transporter family"/>
    <property type="match status" value="1"/>
</dbReference>
<keyword evidence="2" id="KW-1134">Transmembrane beta strand</keyword>
<evidence type="ECO:0000256" key="4">
    <source>
        <dbReference type="SAM" id="SignalP"/>
    </source>
</evidence>
<gene>
    <name evidence="6" type="ORF">GCM10023208_31670</name>
</gene>
<dbReference type="PANTHER" id="PTHR12815:SF42">
    <property type="entry name" value="BACTERIAL SURFACE ANTIGEN (D15) DOMAIN-CONTAINING PROTEIN"/>
    <property type="match status" value="1"/>
</dbReference>
<keyword evidence="2" id="KW-0812">Transmembrane</keyword>
<keyword evidence="7" id="KW-1185">Reference proteome</keyword>
<keyword evidence="3" id="KW-0472">Membrane</keyword>
<comment type="caution">
    <text evidence="6">The sequence shown here is derived from an EMBL/GenBank/DDBJ whole genome shotgun (WGS) entry which is preliminary data.</text>
</comment>
<dbReference type="Proteomes" id="UP001500518">
    <property type="component" value="Unassembled WGS sequence"/>
</dbReference>
<proteinExistence type="predicted"/>